<organism evidence="1 2">
    <name type="scientific">Paenarthrobacter nitroguajacolicus</name>
    <name type="common">Arthrobacter nitroguajacolicus</name>
    <dbReference type="NCBI Taxonomy" id="211146"/>
    <lineage>
        <taxon>Bacteria</taxon>
        <taxon>Bacillati</taxon>
        <taxon>Actinomycetota</taxon>
        <taxon>Actinomycetes</taxon>
        <taxon>Micrococcales</taxon>
        <taxon>Micrococcaceae</taxon>
        <taxon>Paenarthrobacter</taxon>
    </lineage>
</organism>
<accession>A0A558GTD1</accession>
<reference evidence="1 2" key="1">
    <citation type="submission" date="2019-07" db="EMBL/GenBank/DDBJ databases">
        <title>Diversity of Bacteria from Kongsfjorden, Arctic.</title>
        <authorList>
            <person name="Yu Y."/>
        </authorList>
    </citation>
    <scope>NUCLEOTIDE SEQUENCE [LARGE SCALE GENOMIC DNA]</scope>
    <source>
        <strain evidence="1 2">SM1928</strain>
    </source>
</reference>
<name>A0A558GTD1_PAENT</name>
<dbReference type="AlphaFoldDB" id="A0A558GTD1"/>
<comment type="caution">
    <text evidence="1">The sequence shown here is derived from an EMBL/GenBank/DDBJ whole genome shotgun (WGS) entry which is preliminary data.</text>
</comment>
<feature type="non-terminal residue" evidence="1">
    <location>
        <position position="74"/>
    </location>
</feature>
<sequence length="74" mass="7350">MGQIRDGHAGVDAVGADATGAALAHVAGCWSSASPPRVSDLITLLRSVPLGAGSGELVDQVRGLEELKSAITGL</sequence>
<evidence type="ECO:0000313" key="2">
    <source>
        <dbReference type="Proteomes" id="UP000316500"/>
    </source>
</evidence>
<proteinExistence type="predicted"/>
<dbReference type="Proteomes" id="UP000316500">
    <property type="component" value="Unassembled WGS sequence"/>
</dbReference>
<evidence type="ECO:0000313" key="1">
    <source>
        <dbReference type="EMBL" id="TVU60086.1"/>
    </source>
</evidence>
<dbReference type="EMBL" id="VNFK01000015">
    <property type="protein sequence ID" value="TVU60086.1"/>
    <property type="molecule type" value="Genomic_DNA"/>
</dbReference>
<gene>
    <name evidence="1" type="ORF">FQP90_16980</name>
</gene>
<protein>
    <submittedName>
        <fullName evidence="1">Uncharacterized protein</fullName>
    </submittedName>
</protein>